<feature type="transmembrane region" description="Helical" evidence="4">
    <location>
        <begin position="6"/>
        <end position="31"/>
    </location>
</feature>
<keyword evidence="7" id="KW-1185">Reference proteome</keyword>
<sequence length="65" mass="7165">MNSDPLFLLVVAAILLVLGILIVGLVGFMSGGEFNRKHANRIMRYRVGAQLGAVILIVIYVLLRR</sequence>
<evidence type="ECO:0000313" key="7">
    <source>
        <dbReference type="Proteomes" id="UP000070371"/>
    </source>
</evidence>
<keyword evidence="1 4" id="KW-0812">Transmembrane</keyword>
<dbReference type="AlphaFoldDB" id="A0A126UYW1"/>
<dbReference type="Proteomes" id="UP000070371">
    <property type="component" value="Chromosome"/>
</dbReference>
<protein>
    <recommendedName>
        <fullName evidence="5">HIG1 domain-containing protein</fullName>
    </recommendedName>
</protein>
<dbReference type="RefSeq" id="WP_039000046.1">
    <property type="nucleotide sequence ID" value="NZ_CP014327.1"/>
</dbReference>
<reference evidence="6 7" key="1">
    <citation type="submission" date="2016-02" db="EMBL/GenBank/DDBJ databases">
        <title>Complete genome sequence of Halocynthiibacter arcticus PAMC 20958t from arctic marine sediment.</title>
        <authorList>
            <person name="Lee Y.M."/>
            <person name="Baek K."/>
            <person name="Lee H.K."/>
            <person name="Shin S.C."/>
        </authorList>
    </citation>
    <scope>NUCLEOTIDE SEQUENCE [LARGE SCALE GENOMIC DNA]</scope>
    <source>
        <strain evidence="6">PAMC 20958</strain>
    </source>
</reference>
<evidence type="ECO:0000256" key="1">
    <source>
        <dbReference type="ARBA" id="ARBA00022692"/>
    </source>
</evidence>
<feature type="transmembrane region" description="Helical" evidence="4">
    <location>
        <begin position="43"/>
        <end position="63"/>
    </location>
</feature>
<dbReference type="InterPro" id="IPR007667">
    <property type="entry name" value="Hypoxia_induced_domain"/>
</dbReference>
<gene>
    <name evidence="6" type="ORF">RC74_04405</name>
</gene>
<evidence type="ECO:0000256" key="4">
    <source>
        <dbReference type="SAM" id="Phobius"/>
    </source>
</evidence>
<proteinExistence type="predicted"/>
<name>A0A126UYW1_9RHOB</name>
<evidence type="ECO:0000256" key="2">
    <source>
        <dbReference type="ARBA" id="ARBA00022989"/>
    </source>
</evidence>
<evidence type="ECO:0000313" key="6">
    <source>
        <dbReference type="EMBL" id="AML50619.1"/>
    </source>
</evidence>
<dbReference type="EMBL" id="CP014327">
    <property type="protein sequence ID" value="AML50619.1"/>
    <property type="molecule type" value="Genomic_DNA"/>
</dbReference>
<keyword evidence="2 4" id="KW-1133">Transmembrane helix</keyword>
<dbReference type="OrthoDB" id="7284889at2"/>
<dbReference type="Pfam" id="PF04588">
    <property type="entry name" value="HIG_1_N"/>
    <property type="match status" value="1"/>
</dbReference>
<dbReference type="KEGG" id="hat:RC74_04405"/>
<dbReference type="STRING" id="1579316.RC74_04405"/>
<accession>A0A126UYW1</accession>
<dbReference type="PROSITE" id="PS51503">
    <property type="entry name" value="HIG1"/>
    <property type="match status" value="1"/>
</dbReference>
<feature type="domain" description="HIG1" evidence="5">
    <location>
        <begin position="1"/>
        <end position="65"/>
    </location>
</feature>
<evidence type="ECO:0000256" key="3">
    <source>
        <dbReference type="ARBA" id="ARBA00023136"/>
    </source>
</evidence>
<dbReference type="NCBIfam" id="NF033233">
    <property type="entry name" value="twin_helix"/>
    <property type="match status" value="1"/>
</dbReference>
<evidence type="ECO:0000259" key="5">
    <source>
        <dbReference type="PROSITE" id="PS51503"/>
    </source>
</evidence>
<organism evidence="6 7">
    <name type="scientific">Falsihalocynthiibacter arcticus</name>
    <dbReference type="NCBI Taxonomy" id="1579316"/>
    <lineage>
        <taxon>Bacteria</taxon>
        <taxon>Pseudomonadati</taxon>
        <taxon>Pseudomonadota</taxon>
        <taxon>Alphaproteobacteria</taxon>
        <taxon>Rhodobacterales</taxon>
        <taxon>Roseobacteraceae</taxon>
        <taxon>Falsihalocynthiibacter</taxon>
    </lineage>
</organism>
<keyword evidence="3 4" id="KW-0472">Membrane</keyword>